<feature type="region of interest" description="Disordered" evidence="2">
    <location>
        <begin position="244"/>
        <end position="269"/>
    </location>
</feature>
<proteinExistence type="inferred from homology"/>
<organism evidence="3 4">
    <name type="scientific">Drechslerella stenobrocha 248</name>
    <dbReference type="NCBI Taxonomy" id="1043628"/>
    <lineage>
        <taxon>Eukaryota</taxon>
        <taxon>Fungi</taxon>
        <taxon>Dikarya</taxon>
        <taxon>Ascomycota</taxon>
        <taxon>Pezizomycotina</taxon>
        <taxon>Orbiliomycetes</taxon>
        <taxon>Orbiliales</taxon>
        <taxon>Orbiliaceae</taxon>
        <taxon>Drechslerella</taxon>
    </lineage>
</organism>
<dbReference type="PANTHER" id="PTHR21531">
    <property type="entry name" value="LOW-TEMPERATURE VIABILITY PROTEIN LTV1-RELATED"/>
    <property type="match status" value="1"/>
</dbReference>
<reference evidence="3 4" key="1">
    <citation type="submission" date="2013-05" db="EMBL/GenBank/DDBJ databases">
        <title>Drechslerella stenobrocha genome reveals carnivorous origination and mechanical trapping mechanism of predatory fungi.</title>
        <authorList>
            <person name="Liu X."/>
            <person name="Zhang W."/>
            <person name="Liu K."/>
        </authorList>
    </citation>
    <scope>NUCLEOTIDE SEQUENCE [LARGE SCALE GENOMIC DNA]</scope>
    <source>
        <strain evidence="3 4">248</strain>
    </source>
</reference>
<dbReference type="EMBL" id="KI966408">
    <property type="protein sequence ID" value="EWC47837.1"/>
    <property type="molecule type" value="Genomic_DNA"/>
</dbReference>
<dbReference type="Pfam" id="PF04180">
    <property type="entry name" value="LTV"/>
    <property type="match status" value="1"/>
</dbReference>
<dbReference type="PANTHER" id="PTHR21531:SF0">
    <property type="entry name" value="PROTEIN LTV1 HOMOLOG"/>
    <property type="match status" value="1"/>
</dbReference>
<feature type="compositionally biased region" description="Acidic residues" evidence="2">
    <location>
        <begin position="244"/>
        <end position="256"/>
    </location>
</feature>
<evidence type="ECO:0000313" key="4">
    <source>
        <dbReference type="Proteomes" id="UP000024837"/>
    </source>
</evidence>
<evidence type="ECO:0000256" key="1">
    <source>
        <dbReference type="ARBA" id="ARBA00009078"/>
    </source>
</evidence>
<feature type="region of interest" description="Disordered" evidence="2">
    <location>
        <begin position="370"/>
        <end position="394"/>
    </location>
</feature>
<name>W7I5T6_9PEZI</name>
<dbReference type="Proteomes" id="UP000024837">
    <property type="component" value="Unassembled WGS sequence"/>
</dbReference>
<evidence type="ECO:0008006" key="5">
    <source>
        <dbReference type="Google" id="ProtNLM"/>
    </source>
</evidence>
<feature type="region of interest" description="Disordered" evidence="2">
    <location>
        <begin position="44"/>
        <end position="78"/>
    </location>
</feature>
<sequence length="445" mass="50038">MPRQKWINKKSAQTFTLVHRSQKDPLIHDADASQMVFKELIVPNSNTEVPPQPSYASRHRTNFSSASSSISAASGRSSRIKTISDLESEYGFTSRQNEGEAAIHGIYYDDTEYDYMQHMRDIGASAEAVFIEAPQAQSKQRKGKAPATIPEAGEQEDGRERKKTLEELLEEDTVAKNGGNTRRVQLPAAGFQPDMDLRLREVLEALEDEAYVGDEAEEQEDFFQQLAKSGEVEEFEFERSADFFDEDDQDDGWESDVTEKAHQTPTNGRVNEDWEKEFAKFKKDKKAGFKPEAGGLSSVGGRTTSTAMSFGGDDLVSLVSAFNNRKLKKKKVPSSARSTTSTYSMSSSALFRTEGLTTLDDRFDRIEEEYMRDEEEEDDLASRSSVASNAPEREDFGSILDEFLEGYSTTGKRHQRVRRGKQQTGMEQLDEIRQGLGRARLVSRT</sequence>
<dbReference type="OrthoDB" id="5852896at2759"/>
<feature type="compositionally biased region" description="Acidic residues" evidence="2">
    <location>
        <begin position="370"/>
        <end position="379"/>
    </location>
</feature>
<comment type="similarity">
    <text evidence="1">Belongs to the LTV1 family.</text>
</comment>
<gene>
    <name evidence="3" type="ORF">DRE_03037</name>
</gene>
<dbReference type="GO" id="GO:0005634">
    <property type="term" value="C:nucleus"/>
    <property type="evidence" value="ECO:0007669"/>
    <property type="project" value="TreeGrafter"/>
</dbReference>
<dbReference type="InterPro" id="IPR007307">
    <property type="entry name" value="Ltv1"/>
</dbReference>
<accession>W7I5T6</accession>
<evidence type="ECO:0000256" key="2">
    <source>
        <dbReference type="SAM" id="MobiDB-lite"/>
    </source>
</evidence>
<dbReference type="GO" id="GO:0030688">
    <property type="term" value="C:preribosome, small subunit precursor"/>
    <property type="evidence" value="ECO:0007669"/>
    <property type="project" value="TreeGrafter"/>
</dbReference>
<keyword evidence="4" id="KW-1185">Reference proteome</keyword>
<dbReference type="GO" id="GO:0000056">
    <property type="term" value="P:ribosomal small subunit export from nucleus"/>
    <property type="evidence" value="ECO:0007669"/>
    <property type="project" value="TreeGrafter"/>
</dbReference>
<feature type="region of interest" description="Disordered" evidence="2">
    <location>
        <begin position="134"/>
        <end position="161"/>
    </location>
</feature>
<dbReference type="HOGENOM" id="CLU_028555_1_0_1"/>
<feature type="compositionally biased region" description="Low complexity" evidence="2">
    <location>
        <begin position="64"/>
        <end position="77"/>
    </location>
</feature>
<dbReference type="AlphaFoldDB" id="W7I5T6"/>
<evidence type="ECO:0000313" key="3">
    <source>
        <dbReference type="EMBL" id="EWC47837.1"/>
    </source>
</evidence>
<dbReference type="GO" id="GO:0005829">
    <property type="term" value="C:cytosol"/>
    <property type="evidence" value="ECO:0007669"/>
    <property type="project" value="TreeGrafter"/>
</dbReference>
<protein>
    <recommendedName>
        <fullName evidence="5">Low temperature viability protein</fullName>
    </recommendedName>
</protein>
<dbReference type="GO" id="GO:0042274">
    <property type="term" value="P:ribosomal small subunit biogenesis"/>
    <property type="evidence" value="ECO:0007669"/>
    <property type="project" value="InterPro"/>
</dbReference>